<organism evidence="1 2">
    <name type="scientific">Phanerochaete sordida</name>
    <dbReference type="NCBI Taxonomy" id="48140"/>
    <lineage>
        <taxon>Eukaryota</taxon>
        <taxon>Fungi</taxon>
        <taxon>Dikarya</taxon>
        <taxon>Basidiomycota</taxon>
        <taxon>Agaricomycotina</taxon>
        <taxon>Agaricomycetes</taxon>
        <taxon>Polyporales</taxon>
        <taxon>Phanerochaetaceae</taxon>
        <taxon>Phanerochaete</taxon>
    </lineage>
</organism>
<evidence type="ECO:0000313" key="2">
    <source>
        <dbReference type="Proteomes" id="UP000703269"/>
    </source>
</evidence>
<dbReference type="OrthoDB" id="39659at2759"/>
<name>A0A9P3L9Y1_9APHY</name>
<accession>A0A9P3L9Y1</accession>
<dbReference type="PANTHER" id="PTHR15460:SF3">
    <property type="entry name" value="PEROXISOMAL MEMBRANE PROTEIN 4"/>
    <property type="match status" value="1"/>
</dbReference>
<dbReference type="Proteomes" id="UP000703269">
    <property type="component" value="Unassembled WGS sequence"/>
</dbReference>
<dbReference type="AlphaFoldDB" id="A0A9P3L9Y1"/>
<dbReference type="Pfam" id="PF02466">
    <property type="entry name" value="Tim17"/>
    <property type="match status" value="1"/>
</dbReference>
<dbReference type="PANTHER" id="PTHR15460">
    <property type="entry name" value="PEROXISOMAL MEMBRANE PROTEIN 4"/>
    <property type="match status" value="1"/>
</dbReference>
<sequence length="216" mass="24517">MVQQMIQAVLALIQKIIADPAYHDYLAILKGARNGLVYGAKVRFPHALVMSLLFSRADWRTKAQHIATATATHAINLAKFVSIYKTMLLVQKKSRKDKRQDSLDSFIAGLVGGYVVFGDRTAINEQIVLYVCSRVVASFIPRDVAELPSSTPGKVTPLRPNPRHFSLFAALCWGAVMFLFQDREETLQSGMHKSMVYLYRDSERWNSLRTLFWHNK</sequence>
<keyword evidence="2" id="KW-1185">Reference proteome</keyword>
<proteinExistence type="predicted"/>
<dbReference type="PIRSF" id="PIRSF013674">
    <property type="entry name" value="PXMP4"/>
    <property type="match status" value="1"/>
</dbReference>
<dbReference type="InterPro" id="IPR019531">
    <property type="entry name" value="Pmp4"/>
</dbReference>
<comment type="caution">
    <text evidence="1">The sequence shown here is derived from an EMBL/GenBank/DDBJ whole genome shotgun (WGS) entry which is preliminary data.</text>
</comment>
<reference evidence="1 2" key="1">
    <citation type="submission" date="2021-08" db="EMBL/GenBank/DDBJ databases">
        <title>Draft Genome Sequence of Phanerochaete sordida strain YK-624.</title>
        <authorList>
            <person name="Mori T."/>
            <person name="Dohra H."/>
            <person name="Suzuki T."/>
            <person name="Kawagishi H."/>
            <person name="Hirai H."/>
        </authorList>
    </citation>
    <scope>NUCLEOTIDE SEQUENCE [LARGE SCALE GENOMIC DNA]</scope>
    <source>
        <strain evidence="1 2">YK-624</strain>
    </source>
</reference>
<dbReference type="EMBL" id="BPQB01000007">
    <property type="protein sequence ID" value="GJE87776.1"/>
    <property type="molecule type" value="Genomic_DNA"/>
</dbReference>
<dbReference type="GO" id="GO:0005778">
    <property type="term" value="C:peroxisomal membrane"/>
    <property type="evidence" value="ECO:0007669"/>
    <property type="project" value="TreeGrafter"/>
</dbReference>
<evidence type="ECO:0000313" key="1">
    <source>
        <dbReference type="EMBL" id="GJE87776.1"/>
    </source>
</evidence>
<gene>
    <name evidence="1" type="ORF">PsYK624_038590</name>
</gene>
<protein>
    <submittedName>
        <fullName evidence="1">Tim17/Tim22/Tim23/Pmp24 family-domain-containing protein</fullName>
    </submittedName>
</protein>